<feature type="compositionally biased region" description="Basic residues" evidence="1">
    <location>
        <begin position="161"/>
        <end position="192"/>
    </location>
</feature>
<evidence type="ECO:0000256" key="2">
    <source>
        <dbReference type="SAM" id="SignalP"/>
    </source>
</evidence>
<evidence type="ECO:0000256" key="1">
    <source>
        <dbReference type="SAM" id="MobiDB-lite"/>
    </source>
</evidence>
<accession>A0A9N8HNK9</accession>
<sequence length="474" mass="51500">MLQLTKTTALLLILFFTSQIRRGTGHSLSVGAATAPEEIEENFVLSEYIEDEDTDARDDFEPDNSDEDEEESSDNDDETEDETDPEPTYVRKALRQRTRPRRGDKDSARGSRDTRELKGKGKGGGYSSGRSFSRSFLDPDIEPKPFINCIPIPPDFSRSNRGSKSKGGKGKGGKGKGNRRNGRRHRSKRRNLKGRDLKGGGRSSSSSSRSGRNRMNGRNNGGKGGGRGRNKKLPYCPLPTFPPTFLPSQTPIPTFTPLPTVTPFPTFTPFPTEFVSVAPTVPPSSQPTIAPSVSSRPSQQPTRSNAPSLSAVPSGGPVTSAPTSSTSAPTPTGATTRLIASRLGYSFFAGTTIRAPTTEELNGLVTATNNFFDAQLQLSYPNSYVPGSASMTNIAQTFDANAAMYPVILDYDLTTSFTTSSANTPTAAQIFAEMETYPFTTYIEQYVWNAEPQGTSLFFDTEMVVFRARSQAVR</sequence>
<evidence type="ECO:0000313" key="4">
    <source>
        <dbReference type="Proteomes" id="UP001153069"/>
    </source>
</evidence>
<feature type="chain" id="PRO_5040433063" evidence="2">
    <location>
        <begin position="26"/>
        <end position="474"/>
    </location>
</feature>
<organism evidence="3 4">
    <name type="scientific">Seminavis robusta</name>
    <dbReference type="NCBI Taxonomy" id="568900"/>
    <lineage>
        <taxon>Eukaryota</taxon>
        <taxon>Sar</taxon>
        <taxon>Stramenopiles</taxon>
        <taxon>Ochrophyta</taxon>
        <taxon>Bacillariophyta</taxon>
        <taxon>Bacillariophyceae</taxon>
        <taxon>Bacillariophycidae</taxon>
        <taxon>Naviculales</taxon>
        <taxon>Naviculaceae</taxon>
        <taxon>Seminavis</taxon>
    </lineage>
</organism>
<dbReference type="Proteomes" id="UP001153069">
    <property type="component" value="Unassembled WGS sequence"/>
</dbReference>
<feature type="compositionally biased region" description="Polar residues" evidence="1">
    <location>
        <begin position="286"/>
        <end position="308"/>
    </location>
</feature>
<evidence type="ECO:0000313" key="3">
    <source>
        <dbReference type="EMBL" id="CAB9517078.1"/>
    </source>
</evidence>
<feature type="compositionally biased region" description="Acidic residues" evidence="1">
    <location>
        <begin position="48"/>
        <end position="85"/>
    </location>
</feature>
<keyword evidence="4" id="KW-1185">Reference proteome</keyword>
<proteinExistence type="predicted"/>
<feature type="compositionally biased region" description="Low complexity" evidence="1">
    <location>
        <begin position="313"/>
        <end position="333"/>
    </location>
</feature>
<feature type="signal peptide" evidence="2">
    <location>
        <begin position="1"/>
        <end position="25"/>
    </location>
</feature>
<dbReference type="EMBL" id="CAICTM010000828">
    <property type="protein sequence ID" value="CAB9517078.1"/>
    <property type="molecule type" value="Genomic_DNA"/>
</dbReference>
<dbReference type="AlphaFoldDB" id="A0A9N8HNK9"/>
<gene>
    <name evidence="3" type="ORF">SEMRO_829_G208090.1</name>
</gene>
<reference evidence="3" key="1">
    <citation type="submission" date="2020-06" db="EMBL/GenBank/DDBJ databases">
        <authorList>
            <consortium name="Plant Systems Biology data submission"/>
        </authorList>
    </citation>
    <scope>NUCLEOTIDE SEQUENCE</scope>
    <source>
        <strain evidence="3">D6</strain>
    </source>
</reference>
<protein>
    <submittedName>
        <fullName evidence="3">Uncharacterized protein</fullName>
    </submittedName>
</protein>
<feature type="region of interest" description="Disordered" evidence="1">
    <location>
        <begin position="278"/>
        <end position="333"/>
    </location>
</feature>
<feature type="compositionally biased region" description="Basic and acidic residues" evidence="1">
    <location>
        <begin position="101"/>
        <end position="119"/>
    </location>
</feature>
<feature type="compositionally biased region" description="Low complexity" evidence="1">
    <location>
        <begin position="203"/>
        <end position="218"/>
    </location>
</feature>
<comment type="caution">
    <text evidence="3">The sequence shown here is derived from an EMBL/GenBank/DDBJ whole genome shotgun (WGS) entry which is preliminary data.</text>
</comment>
<name>A0A9N8HNK9_9STRA</name>
<keyword evidence="2" id="KW-0732">Signal</keyword>
<feature type="region of interest" description="Disordered" evidence="1">
    <location>
        <begin position="47"/>
        <end position="237"/>
    </location>
</feature>